<evidence type="ECO:0000313" key="4">
    <source>
        <dbReference type="Proteomes" id="UP000310032"/>
    </source>
</evidence>
<organism evidence="1 3">
    <name type="scientific">Parabacteroides distasonis</name>
    <dbReference type="NCBI Taxonomy" id="823"/>
    <lineage>
        <taxon>Bacteria</taxon>
        <taxon>Pseudomonadati</taxon>
        <taxon>Bacteroidota</taxon>
        <taxon>Bacteroidia</taxon>
        <taxon>Bacteroidales</taxon>
        <taxon>Tannerellaceae</taxon>
        <taxon>Parabacteroides</taxon>
    </lineage>
</organism>
<dbReference type="RefSeq" id="WP_121735472.1">
    <property type="nucleotide sequence ID" value="NZ_QXXG01000005.1"/>
</dbReference>
<dbReference type="InterPro" id="IPR011042">
    <property type="entry name" value="6-blade_b-propeller_TolB-like"/>
</dbReference>
<dbReference type="Pfam" id="PF17170">
    <property type="entry name" value="DUF5128"/>
    <property type="match status" value="1"/>
</dbReference>
<dbReference type="SUPFAM" id="SSF101898">
    <property type="entry name" value="NHL repeat"/>
    <property type="match status" value="1"/>
</dbReference>
<evidence type="ECO:0000313" key="3">
    <source>
        <dbReference type="Proteomes" id="UP000278164"/>
    </source>
</evidence>
<dbReference type="PROSITE" id="PS51257">
    <property type="entry name" value="PROKAR_LIPOPROTEIN"/>
    <property type="match status" value="1"/>
</dbReference>
<proteinExistence type="predicted"/>
<name>A0A3L7ZTH7_PARDI</name>
<dbReference type="EMBL" id="SRYM01000024">
    <property type="protein sequence ID" value="TGY57645.1"/>
    <property type="molecule type" value="Genomic_DNA"/>
</dbReference>
<evidence type="ECO:0000313" key="1">
    <source>
        <dbReference type="EMBL" id="RLT74247.1"/>
    </source>
</evidence>
<dbReference type="OrthoDB" id="1098482at2"/>
<accession>A0A3L7ZTH7</accession>
<sequence length="377" mass="44606">MNYKDIARLFTLSILFLLLSCHREKGGEDQALETISVDLNMRNHVYSSELFADIQVIPLETTPESLIRQITQIKYFEERFYIHDYSRSCLLVFDSKGHFLFALNEKGNAPGQYLNLTDFEIDKIHKNIVILCAVSNSLYFYDLEGKFIKNQKLPNIIGAYNSFQFQNEDTIAFFTYDYNSRLKFYSLSEGKIFREEYPEDRKDIFCRGVFPFPNAFRRALIGTVYSLSDACISELYRWDFGDLNNDLAQLDFRPNMNRQEQIQYVRDAYSSKSVNYVIDQQGQNSRYRYAMVVRKDKYLHLFYDRRKNVLLQFEHTQEGLGLFPIYFGEEFMLCTPEGGLPVDELFPEKLRNEEQQRMIQSLSDEENPILIQYDFKK</sequence>
<dbReference type="Gene3D" id="2.120.10.30">
    <property type="entry name" value="TolB, C-terminal domain"/>
    <property type="match status" value="1"/>
</dbReference>
<dbReference type="EMBL" id="RAYI01000009">
    <property type="protein sequence ID" value="RLT74247.1"/>
    <property type="molecule type" value="Genomic_DNA"/>
</dbReference>
<evidence type="ECO:0000313" key="2">
    <source>
        <dbReference type="EMBL" id="TGY57645.1"/>
    </source>
</evidence>
<comment type="caution">
    <text evidence="1">The sequence shown here is derived from an EMBL/GenBank/DDBJ whole genome shotgun (WGS) entry which is preliminary data.</text>
</comment>
<reference evidence="1 3" key="1">
    <citation type="submission" date="2018-09" db="EMBL/GenBank/DDBJ databases">
        <title>Murine metabolic-syndrome-specific gut microbial biobank.</title>
        <authorList>
            <person name="Liu C."/>
        </authorList>
    </citation>
    <scope>NUCLEOTIDE SEQUENCE [LARGE SCALE GENOMIC DNA]</scope>
    <source>
        <strain evidence="1 3">8-P5</strain>
    </source>
</reference>
<dbReference type="Proteomes" id="UP000278164">
    <property type="component" value="Unassembled WGS sequence"/>
</dbReference>
<protein>
    <submittedName>
        <fullName evidence="1">6-bladed beta-propeller</fullName>
    </submittedName>
</protein>
<gene>
    <name evidence="1" type="ORF">D7V78_06280</name>
    <name evidence="2" type="ORF">E5342_09930</name>
</gene>
<dbReference type="AlphaFoldDB" id="A0A3L7ZTH7"/>
<dbReference type="Proteomes" id="UP000310032">
    <property type="component" value="Unassembled WGS sequence"/>
</dbReference>
<reference evidence="2 4" key="2">
    <citation type="submission" date="2019-04" db="EMBL/GenBank/DDBJ databases">
        <title>Microbes associate with the intestines of laboratory mice.</title>
        <authorList>
            <person name="Navarre W."/>
            <person name="Wong E."/>
            <person name="Huang K."/>
            <person name="Tropini C."/>
            <person name="Ng K."/>
            <person name="Yu B."/>
        </authorList>
    </citation>
    <scope>NUCLEOTIDE SEQUENCE [LARGE SCALE GENOMIC DNA]</scope>
    <source>
        <strain evidence="2 4">NM39_I3</strain>
    </source>
</reference>